<feature type="transmembrane region" description="Helical" evidence="8">
    <location>
        <begin position="65"/>
        <end position="84"/>
    </location>
</feature>
<feature type="transmembrane region" description="Helical" evidence="8">
    <location>
        <begin position="199"/>
        <end position="222"/>
    </location>
</feature>
<protein>
    <submittedName>
        <fullName evidence="10">Sodium:proton antiporter</fullName>
    </submittedName>
</protein>
<feature type="transmembrane region" description="Helical" evidence="8">
    <location>
        <begin position="356"/>
        <end position="374"/>
    </location>
</feature>
<dbReference type="Pfam" id="PF00999">
    <property type="entry name" value="Na_H_Exchanger"/>
    <property type="match status" value="1"/>
</dbReference>
<evidence type="ECO:0000256" key="1">
    <source>
        <dbReference type="ARBA" id="ARBA00004651"/>
    </source>
</evidence>
<keyword evidence="2" id="KW-0813">Transport</keyword>
<feature type="transmembrane region" description="Helical" evidence="8">
    <location>
        <begin position="32"/>
        <end position="53"/>
    </location>
</feature>
<feature type="transmembrane region" description="Helical" evidence="8">
    <location>
        <begin position="6"/>
        <end position="25"/>
    </location>
</feature>
<keyword evidence="4 8" id="KW-0812">Transmembrane</keyword>
<evidence type="ECO:0000256" key="7">
    <source>
        <dbReference type="ARBA" id="ARBA00023136"/>
    </source>
</evidence>
<evidence type="ECO:0000256" key="4">
    <source>
        <dbReference type="ARBA" id="ARBA00022692"/>
    </source>
</evidence>
<evidence type="ECO:0000256" key="3">
    <source>
        <dbReference type="ARBA" id="ARBA00022449"/>
    </source>
</evidence>
<dbReference type="GO" id="GO:1902600">
    <property type="term" value="P:proton transmembrane transport"/>
    <property type="evidence" value="ECO:0007669"/>
    <property type="project" value="InterPro"/>
</dbReference>
<proteinExistence type="predicted"/>
<accession>A0A259TW34</accession>
<evidence type="ECO:0000313" key="10">
    <source>
        <dbReference type="EMBL" id="OZC01931.1"/>
    </source>
</evidence>
<sequence length="436" mass="45912">MDPRIVSFVLLGIGLWGAVALQPWLRRLPISLPMLYVGLGWAAFALPLGLPLLDPVGNEAHTLAAEYLTEFIVIVSLAGAGLAIDRPFGRGWRDVWPLLAVTMPLSILAVSLLGWAWLGLAPAAALLLAASLSPTDPVLARSVQVGPPGENERDDVRFGLTVEAGLNDGLAFPFTYLAIAAAGASGLGPWLAEWAAVDVLWRVGAGLVVGVAVGRFGGWWVFDRSTETGDDNHADDESEGGTNEGLVVMGTLLAAYGLAEMAEGYGFLAVFAGAVAARQRESASDYHERSHHFIDQIEQVVLVGMLLGFGGLLASGVLAALTWPAAFVGLAVILVVRPLAGIVAQVGCGLPWAGRWAVAFLGIRGMGTLYYLAYGQSHADFEGMDVLWATASFAILVSIVLHGLTAGPVMRWLEAHDANVIPEAERVVWPGEEPGG</sequence>
<evidence type="ECO:0000256" key="2">
    <source>
        <dbReference type="ARBA" id="ARBA00022448"/>
    </source>
</evidence>
<keyword evidence="3" id="KW-0050">Antiport</keyword>
<keyword evidence="5 8" id="KW-1133">Transmembrane helix</keyword>
<dbReference type="EMBL" id="MQWB01000001">
    <property type="protein sequence ID" value="OZC01931.1"/>
    <property type="molecule type" value="Genomic_DNA"/>
</dbReference>
<dbReference type="OrthoDB" id="9810860at2"/>
<comment type="subcellular location">
    <subcellularLocation>
        <location evidence="1">Cell membrane</location>
        <topology evidence="1">Multi-pass membrane protein</topology>
    </subcellularLocation>
</comment>
<dbReference type="Proteomes" id="UP000216446">
    <property type="component" value="Unassembled WGS sequence"/>
</dbReference>
<comment type="caution">
    <text evidence="10">The sequence shown here is derived from an EMBL/GenBank/DDBJ whole genome shotgun (WGS) entry which is preliminary data.</text>
</comment>
<keyword evidence="11" id="KW-1185">Reference proteome</keyword>
<evidence type="ECO:0000256" key="6">
    <source>
        <dbReference type="ARBA" id="ARBA00023065"/>
    </source>
</evidence>
<dbReference type="AlphaFoldDB" id="A0A259TW34"/>
<feature type="transmembrane region" description="Helical" evidence="8">
    <location>
        <begin position="386"/>
        <end position="404"/>
    </location>
</feature>
<reference evidence="10 11" key="1">
    <citation type="submission" date="2016-11" db="EMBL/GenBank/DDBJ databases">
        <title>Study of marine rhodopsin-containing bacteria.</title>
        <authorList>
            <person name="Yoshizawa S."/>
            <person name="Kumagai Y."/>
            <person name="Kogure K."/>
        </authorList>
    </citation>
    <scope>NUCLEOTIDE SEQUENCE [LARGE SCALE GENOMIC DNA]</scope>
    <source>
        <strain evidence="10 11">SG-29</strain>
    </source>
</reference>
<dbReference type="PANTHER" id="PTHR32507:SF8">
    <property type="entry name" value="CNH1P"/>
    <property type="match status" value="1"/>
</dbReference>
<gene>
    <name evidence="10" type="ORF">BSZ36_02370</name>
</gene>
<feature type="transmembrane region" description="Helical" evidence="8">
    <location>
        <begin position="325"/>
        <end position="344"/>
    </location>
</feature>
<evidence type="ECO:0000313" key="11">
    <source>
        <dbReference type="Proteomes" id="UP000216446"/>
    </source>
</evidence>
<dbReference type="InParanoid" id="A0A259TW34"/>
<keyword evidence="7 8" id="KW-0472">Membrane</keyword>
<feature type="transmembrane region" description="Helical" evidence="8">
    <location>
        <begin position="253"/>
        <end position="276"/>
    </location>
</feature>
<feature type="transmembrane region" description="Helical" evidence="8">
    <location>
        <begin position="297"/>
        <end position="319"/>
    </location>
</feature>
<dbReference type="InterPro" id="IPR006153">
    <property type="entry name" value="Cation/H_exchanger_TM"/>
</dbReference>
<dbReference type="GO" id="GO:0015297">
    <property type="term" value="F:antiporter activity"/>
    <property type="evidence" value="ECO:0007669"/>
    <property type="project" value="UniProtKB-KW"/>
</dbReference>
<dbReference type="PANTHER" id="PTHR32507">
    <property type="entry name" value="NA(+)/H(+) ANTIPORTER 1"/>
    <property type="match status" value="1"/>
</dbReference>
<evidence type="ECO:0000256" key="5">
    <source>
        <dbReference type="ARBA" id="ARBA00022989"/>
    </source>
</evidence>
<feature type="transmembrane region" description="Helical" evidence="8">
    <location>
        <begin position="170"/>
        <end position="192"/>
    </location>
</feature>
<keyword evidence="6" id="KW-0406">Ion transport</keyword>
<evidence type="ECO:0000256" key="8">
    <source>
        <dbReference type="SAM" id="Phobius"/>
    </source>
</evidence>
<evidence type="ECO:0000259" key="9">
    <source>
        <dbReference type="Pfam" id="PF00999"/>
    </source>
</evidence>
<dbReference type="RefSeq" id="WP_094545628.1">
    <property type="nucleotide sequence ID" value="NZ_MQWB01000001.1"/>
</dbReference>
<dbReference type="GO" id="GO:0005886">
    <property type="term" value="C:plasma membrane"/>
    <property type="evidence" value="ECO:0007669"/>
    <property type="project" value="UniProtKB-SubCell"/>
</dbReference>
<feature type="transmembrane region" description="Helical" evidence="8">
    <location>
        <begin position="96"/>
        <end position="118"/>
    </location>
</feature>
<name>A0A259TW34_9BACT</name>
<feature type="domain" description="Cation/H+ exchanger transmembrane" evidence="9">
    <location>
        <begin position="23"/>
        <end position="412"/>
    </location>
</feature>
<organism evidence="10 11">
    <name type="scientific">Rubricoccus marinus</name>
    <dbReference type="NCBI Taxonomy" id="716817"/>
    <lineage>
        <taxon>Bacteria</taxon>
        <taxon>Pseudomonadati</taxon>
        <taxon>Rhodothermota</taxon>
        <taxon>Rhodothermia</taxon>
        <taxon>Rhodothermales</taxon>
        <taxon>Rubricoccaceae</taxon>
        <taxon>Rubricoccus</taxon>
    </lineage>
</organism>